<keyword evidence="2" id="KW-1185">Reference proteome</keyword>
<sequence length="106" mass="11947">MRHFCDAWIEEWCEANGWTDLFMERLNYYWAFPPGAVMPEPIPGKILRAIKLEKGLCEEEKAWLTAAVAVSALAIGSAFLLRNPMPVVLAFAFDAVTAGRLEMEEI</sequence>
<comment type="caution">
    <text evidence="1">The sequence shown here is derived from an EMBL/GenBank/DDBJ whole genome shotgun (WGS) entry which is preliminary data.</text>
</comment>
<proteinExistence type="predicted"/>
<reference evidence="1 2" key="1">
    <citation type="submission" date="2020-10" db="EMBL/GenBank/DDBJ databases">
        <authorList>
            <person name="Castelo-Branco R."/>
            <person name="Eusebio N."/>
            <person name="Adriana R."/>
            <person name="Vieira A."/>
            <person name="Brugerolle De Fraissinette N."/>
            <person name="Rezende De Castro R."/>
            <person name="Schneider M.P."/>
            <person name="Vasconcelos V."/>
            <person name="Leao P.N."/>
        </authorList>
    </citation>
    <scope>NUCLEOTIDE SEQUENCE [LARGE SCALE GENOMIC DNA]</scope>
    <source>
        <strain evidence="1 2">LEGE 00031</strain>
    </source>
</reference>
<accession>A0ABR9VU68</accession>
<evidence type="ECO:0000313" key="2">
    <source>
        <dbReference type="Proteomes" id="UP000658720"/>
    </source>
</evidence>
<dbReference type="EMBL" id="JADEVV010000043">
    <property type="protein sequence ID" value="MBE9254908.1"/>
    <property type="molecule type" value="Genomic_DNA"/>
</dbReference>
<dbReference type="Proteomes" id="UP000658720">
    <property type="component" value="Unassembled WGS sequence"/>
</dbReference>
<gene>
    <name evidence="1" type="ORF">IQ217_13875</name>
</gene>
<organism evidence="1 2">
    <name type="scientific">Synechocystis salina LEGE 00031</name>
    <dbReference type="NCBI Taxonomy" id="1828736"/>
    <lineage>
        <taxon>Bacteria</taxon>
        <taxon>Bacillati</taxon>
        <taxon>Cyanobacteriota</taxon>
        <taxon>Cyanophyceae</taxon>
        <taxon>Synechococcales</taxon>
        <taxon>Merismopediaceae</taxon>
        <taxon>Synechocystis</taxon>
    </lineage>
</organism>
<evidence type="ECO:0000313" key="1">
    <source>
        <dbReference type="EMBL" id="MBE9254908.1"/>
    </source>
</evidence>
<dbReference type="RefSeq" id="WP_162328734.1">
    <property type="nucleotide sequence ID" value="NZ_JADEVV010000043.1"/>
</dbReference>
<name>A0ABR9VU68_9SYNC</name>
<protein>
    <submittedName>
        <fullName evidence="1">Uncharacterized protein</fullName>
    </submittedName>
</protein>